<dbReference type="EMBL" id="CM026430">
    <property type="protein sequence ID" value="KAG0562997.1"/>
    <property type="molecule type" value="Genomic_DNA"/>
</dbReference>
<reference evidence="2" key="1">
    <citation type="submission" date="2020-06" db="EMBL/GenBank/DDBJ databases">
        <title>WGS assembly of Ceratodon purpureus strain R40.</title>
        <authorList>
            <person name="Carey S.B."/>
            <person name="Jenkins J."/>
            <person name="Shu S."/>
            <person name="Lovell J.T."/>
            <person name="Sreedasyam A."/>
            <person name="Maumus F."/>
            <person name="Tiley G.P."/>
            <person name="Fernandez-Pozo N."/>
            <person name="Barry K."/>
            <person name="Chen C."/>
            <person name="Wang M."/>
            <person name="Lipzen A."/>
            <person name="Daum C."/>
            <person name="Saski C.A."/>
            <person name="Payton A.C."/>
            <person name="Mcbreen J.C."/>
            <person name="Conrad R.E."/>
            <person name="Kollar L.M."/>
            <person name="Olsson S."/>
            <person name="Huttunen S."/>
            <person name="Landis J.B."/>
            <person name="Wickett N.J."/>
            <person name="Johnson M.G."/>
            <person name="Rensing S.A."/>
            <person name="Grimwood J."/>
            <person name="Schmutz J."/>
            <person name="Mcdaniel S.F."/>
        </authorList>
    </citation>
    <scope>NUCLEOTIDE SEQUENCE</scope>
    <source>
        <strain evidence="2">R40</strain>
    </source>
</reference>
<comment type="caution">
    <text evidence="2">The sequence shown here is derived from an EMBL/GenBank/DDBJ whole genome shotgun (WGS) entry which is preliminary data.</text>
</comment>
<protein>
    <submittedName>
        <fullName evidence="2">Uncharacterized protein</fullName>
    </submittedName>
</protein>
<feature type="region of interest" description="Disordered" evidence="1">
    <location>
        <begin position="1"/>
        <end position="65"/>
    </location>
</feature>
<accession>A0A8T0GWS3</accession>
<keyword evidence="3" id="KW-1185">Reference proteome</keyword>
<dbReference type="AlphaFoldDB" id="A0A8T0GWS3"/>
<evidence type="ECO:0000256" key="1">
    <source>
        <dbReference type="SAM" id="MobiDB-lite"/>
    </source>
</evidence>
<evidence type="ECO:0000313" key="3">
    <source>
        <dbReference type="Proteomes" id="UP000822688"/>
    </source>
</evidence>
<proteinExistence type="predicted"/>
<evidence type="ECO:0000313" key="2">
    <source>
        <dbReference type="EMBL" id="KAG0562997.1"/>
    </source>
</evidence>
<dbReference type="Proteomes" id="UP000822688">
    <property type="component" value="Chromosome 9"/>
</dbReference>
<name>A0A8T0GWS3_CERPU</name>
<gene>
    <name evidence="2" type="ORF">KC19_9G188400</name>
</gene>
<organism evidence="2 3">
    <name type="scientific">Ceratodon purpureus</name>
    <name type="common">Fire moss</name>
    <name type="synonym">Dicranum purpureum</name>
    <dbReference type="NCBI Taxonomy" id="3225"/>
    <lineage>
        <taxon>Eukaryota</taxon>
        <taxon>Viridiplantae</taxon>
        <taxon>Streptophyta</taxon>
        <taxon>Embryophyta</taxon>
        <taxon>Bryophyta</taxon>
        <taxon>Bryophytina</taxon>
        <taxon>Bryopsida</taxon>
        <taxon>Dicranidae</taxon>
        <taxon>Pseudoditrichales</taxon>
        <taxon>Ditrichaceae</taxon>
        <taxon>Ceratodon</taxon>
    </lineage>
</organism>
<sequence length="104" mass="11606">MREHYSRTNRSGAFCTRSAEQLPSQPPASNPLGREPHVDTSKLNLACDRRGHRRSPRDAQPSTADFAASRKNLILSAVVSRPHSHQCIIIGKSNKLCTDCLRDR</sequence>